<evidence type="ECO:0000256" key="6">
    <source>
        <dbReference type="SAM" id="Phobius"/>
    </source>
</evidence>
<dbReference type="GO" id="GO:0005886">
    <property type="term" value="C:plasma membrane"/>
    <property type="evidence" value="ECO:0007669"/>
    <property type="project" value="UniProtKB-SubCell"/>
</dbReference>
<proteinExistence type="predicted"/>
<keyword evidence="3 6" id="KW-0812">Transmembrane</keyword>
<evidence type="ECO:0000256" key="2">
    <source>
        <dbReference type="ARBA" id="ARBA00022475"/>
    </source>
</evidence>
<keyword evidence="5 6" id="KW-0472">Membrane</keyword>
<dbReference type="EMBL" id="CAKD01000023">
    <property type="protein sequence ID" value="CCI85634.1"/>
    <property type="molecule type" value="Genomic_DNA"/>
</dbReference>
<evidence type="ECO:0000313" key="8">
    <source>
        <dbReference type="Proteomes" id="UP000009311"/>
    </source>
</evidence>
<feature type="transmembrane region" description="Helical" evidence="6">
    <location>
        <begin position="98"/>
        <end position="117"/>
    </location>
</feature>
<keyword evidence="7" id="KW-0378">Hydrolase</keyword>
<keyword evidence="4 6" id="KW-1133">Transmembrane helix</keyword>
<evidence type="ECO:0000256" key="1">
    <source>
        <dbReference type="ARBA" id="ARBA00004651"/>
    </source>
</evidence>
<reference evidence="7 8" key="1">
    <citation type="submission" date="2012-06" db="EMBL/GenBank/DDBJ databases">
        <title>Draft Genome Sequence of Lactobacillus pasteurii CRBIP 24.76T.</title>
        <authorList>
            <person name="Cousin S."/>
            <person name="Bouchier C."/>
            <person name="Loux V."/>
            <person name="Ma L."/>
            <person name="Creno S."/>
            <person name="Bizet C."/>
            <person name="Clermont D."/>
        </authorList>
    </citation>
    <scope>NUCLEOTIDE SEQUENCE [LARGE SCALE GENOMIC DNA]</scope>
    <source>
        <strain evidence="8">CRBIP 24.76T</strain>
    </source>
</reference>
<dbReference type="eggNOG" id="COG1380">
    <property type="taxonomic scope" value="Bacteria"/>
</dbReference>
<dbReference type="Pfam" id="PF03788">
    <property type="entry name" value="LrgA"/>
    <property type="match status" value="1"/>
</dbReference>
<feature type="transmembrane region" description="Helical" evidence="6">
    <location>
        <begin position="64"/>
        <end position="86"/>
    </location>
</feature>
<dbReference type="OrthoDB" id="3176438at2"/>
<dbReference type="RefSeq" id="WP_009560186.1">
    <property type="nucleotide sequence ID" value="NZ_AYZN01000001.1"/>
</dbReference>
<dbReference type="STRING" id="1423790.BN53_05990"/>
<comment type="caution">
    <text evidence="7">The sequence shown here is derived from an EMBL/GenBank/DDBJ whole genome shotgun (WGS) entry which is preliminary data.</text>
</comment>
<evidence type="ECO:0000256" key="5">
    <source>
        <dbReference type="ARBA" id="ARBA00023136"/>
    </source>
</evidence>
<dbReference type="Proteomes" id="UP000009311">
    <property type="component" value="Unassembled WGS sequence"/>
</dbReference>
<protein>
    <submittedName>
        <fullName evidence="7">Murein hydrolase regulator LrgA</fullName>
    </submittedName>
</protein>
<dbReference type="PANTHER" id="PTHR33931">
    <property type="entry name" value="HOLIN-LIKE PROTEIN CIDA-RELATED"/>
    <property type="match status" value="1"/>
</dbReference>
<evidence type="ECO:0000313" key="7">
    <source>
        <dbReference type="EMBL" id="CCI85634.1"/>
    </source>
</evidence>
<feature type="transmembrane region" description="Helical" evidence="6">
    <location>
        <begin position="12"/>
        <end position="32"/>
    </location>
</feature>
<organism evidence="7 8">
    <name type="scientific">Lactobacillus pasteurii DSM 23907 = CRBIP 24.76</name>
    <dbReference type="NCBI Taxonomy" id="1423790"/>
    <lineage>
        <taxon>Bacteria</taxon>
        <taxon>Bacillati</taxon>
        <taxon>Bacillota</taxon>
        <taxon>Bacilli</taxon>
        <taxon>Lactobacillales</taxon>
        <taxon>Lactobacillaceae</taxon>
        <taxon>Lactobacillus</taxon>
    </lineage>
</organism>
<dbReference type="InterPro" id="IPR005538">
    <property type="entry name" value="LrgA/CidA"/>
</dbReference>
<dbReference type="PANTHER" id="PTHR33931:SF4">
    <property type="entry name" value="ANTIHOLIN-LIKE PROTEIN LRGA"/>
    <property type="match status" value="1"/>
</dbReference>
<evidence type="ECO:0000256" key="4">
    <source>
        <dbReference type="ARBA" id="ARBA00022989"/>
    </source>
</evidence>
<keyword evidence="8" id="KW-1185">Reference proteome</keyword>
<evidence type="ECO:0000256" key="3">
    <source>
        <dbReference type="ARBA" id="ARBA00022692"/>
    </source>
</evidence>
<dbReference type="AlphaFoldDB" id="I7KLW8"/>
<dbReference type="GO" id="GO:0016787">
    <property type="term" value="F:hydrolase activity"/>
    <property type="evidence" value="ECO:0007669"/>
    <property type="project" value="UniProtKB-KW"/>
</dbReference>
<dbReference type="PATRIC" id="fig|1423790.3.peg.202"/>
<keyword evidence="2" id="KW-1003">Cell membrane</keyword>
<name>I7KLW8_9LACO</name>
<sequence>MKDKKEKQAPILVQMAIFAGILFISSIVSGLLPKQLPVPTSVIGMILLYVLLATHVIKLEWVESFSGILISMIGFLFVPSGISLAGNLDIMAQEGVKLILVIFVSTIVMLVVTTYVARAVLAGKKLLTEDGLNKLAKKAENNAYISSRKVTEN</sequence>
<comment type="subcellular location">
    <subcellularLocation>
        <location evidence="1">Cell membrane</location>
        <topology evidence="1">Multi-pass membrane protein</topology>
    </subcellularLocation>
</comment>
<gene>
    <name evidence="7" type="ORF">BN53_05990</name>
</gene>
<accession>I7KLW8</accession>
<feature type="transmembrane region" description="Helical" evidence="6">
    <location>
        <begin position="38"/>
        <end position="57"/>
    </location>
</feature>